<evidence type="ECO:0000256" key="1">
    <source>
        <dbReference type="ARBA" id="ARBA00023115"/>
    </source>
</evidence>
<dbReference type="Proteomes" id="UP001239445">
    <property type="component" value="Unassembled WGS sequence"/>
</dbReference>
<evidence type="ECO:0000256" key="2">
    <source>
        <dbReference type="SAM" id="MobiDB-lite"/>
    </source>
</evidence>
<dbReference type="SUPFAM" id="SSF53335">
    <property type="entry name" value="S-adenosyl-L-methionine-dependent methyltransferases"/>
    <property type="match status" value="1"/>
</dbReference>
<organism evidence="3 4">
    <name type="scientific">Echria macrotheca</name>
    <dbReference type="NCBI Taxonomy" id="438768"/>
    <lineage>
        <taxon>Eukaryota</taxon>
        <taxon>Fungi</taxon>
        <taxon>Dikarya</taxon>
        <taxon>Ascomycota</taxon>
        <taxon>Pezizomycotina</taxon>
        <taxon>Sordariomycetes</taxon>
        <taxon>Sordariomycetidae</taxon>
        <taxon>Sordariales</taxon>
        <taxon>Schizotheciaceae</taxon>
        <taxon>Echria</taxon>
    </lineage>
</organism>
<reference evidence="3" key="1">
    <citation type="submission" date="2023-06" db="EMBL/GenBank/DDBJ databases">
        <title>Genome-scale phylogeny and comparative genomics of the fungal order Sordariales.</title>
        <authorList>
            <consortium name="Lawrence Berkeley National Laboratory"/>
            <person name="Hensen N."/>
            <person name="Bonometti L."/>
            <person name="Westerberg I."/>
            <person name="Brannstrom I.O."/>
            <person name="Guillou S."/>
            <person name="Cros-Aarteil S."/>
            <person name="Calhoun S."/>
            <person name="Haridas S."/>
            <person name="Kuo A."/>
            <person name="Mondo S."/>
            <person name="Pangilinan J."/>
            <person name="Riley R."/>
            <person name="Labutti K."/>
            <person name="Andreopoulos B."/>
            <person name="Lipzen A."/>
            <person name="Chen C."/>
            <person name="Yanf M."/>
            <person name="Daum C."/>
            <person name="Ng V."/>
            <person name="Clum A."/>
            <person name="Steindorff A."/>
            <person name="Ohm R."/>
            <person name="Martin F."/>
            <person name="Silar P."/>
            <person name="Natvig D."/>
            <person name="Lalanne C."/>
            <person name="Gautier V."/>
            <person name="Ament-Velasquez S.L."/>
            <person name="Kruys A."/>
            <person name="Hutchinson M.I."/>
            <person name="Powell A.J."/>
            <person name="Barry K."/>
            <person name="Miller A.N."/>
            <person name="Grigoriev I.V."/>
            <person name="Debuchy R."/>
            <person name="Gladieux P."/>
            <person name="Thoren M.H."/>
            <person name="Johannesson H."/>
        </authorList>
    </citation>
    <scope>NUCLEOTIDE SEQUENCE</scope>
    <source>
        <strain evidence="3">PSN4</strain>
    </source>
</reference>
<evidence type="ECO:0000313" key="4">
    <source>
        <dbReference type="Proteomes" id="UP001239445"/>
    </source>
</evidence>
<keyword evidence="1" id="KW-0620">Polyamine biosynthesis</keyword>
<dbReference type="EMBL" id="MU839828">
    <property type="protein sequence ID" value="KAK1759527.1"/>
    <property type="molecule type" value="Genomic_DNA"/>
</dbReference>
<dbReference type="PANTHER" id="PTHR43317:SF1">
    <property type="entry name" value="THERMOSPERMINE SYNTHASE ACAULIS5"/>
    <property type="match status" value="1"/>
</dbReference>
<proteinExistence type="predicted"/>
<dbReference type="Pfam" id="PF01564">
    <property type="entry name" value="Spermine_synth"/>
    <property type="match status" value="1"/>
</dbReference>
<protein>
    <submittedName>
        <fullName evidence="3">Polyamine aminopropyltransferase</fullName>
    </submittedName>
</protein>
<sequence>MAPSKASKTKAGKKETAATNKPPPFIDPTTSFTPESFERELQELASKAKSETWPKFVAAQAKVYANSLALLVLLALSCNASQQALSPVYGAIPAAQHHAKLVAAACFAGWSSNLFLGRALPFKPVLLLPVLALYLPATQFFLTRFSETLTASWGPLVTESLTLFPLVALSAACVATFLDGADLTALPSWLGDALPGIGSYGVFKGVETWSSGVLGEYAGRTVLNTRVGLELVLGASYALLAPSKLLLLTLPALLHTAVLDTRVPTVGALQRLNGTLASEGWIIWDRKESVTGYVSVVESVKDGFRLMRCDHSLLGGEWVKFIGQGQFKGNQVAEPVYGVFAMLEAVRLVKMPKPIVDSKAKALVIGLGVGTTPGALVAHGIDTTVVEIDPAVHEFALKYFHLPKNHTAIIQDAVSYTDSLAAQTRSGEFDYIIHDVFTGGAEPIPLFTLEFLQNLHTLLKPGGVIAINYAGDFTLPPPRVVVKTIRHVFPTCRIFREHPRDDDSVARHATDFANMVIFCTKLPPSQNHQITFRDPTPRDLLNSPSRDAFLMPRHEVTDADFASSATEKDEGLLTRNDTAKLEKWHGRSALGHWSVMRTVLPPVVWENW</sequence>
<comment type="caution">
    <text evidence="3">The sequence shown here is derived from an EMBL/GenBank/DDBJ whole genome shotgun (WGS) entry which is preliminary data.</text>
</comment>
<dbReference type="NCBIfam" id="NF037959">
    <property type="entry name" value="MFS_SpdSyn"/>
    <property type="match status" value="1"/>
</dbReference>
<dbReference type="GO" id="GO:0006596">
    <property type="term" value="P:polyamine biosynthetic process"/>
    <property type="evidence" value="ECO:0007669"/>
    <property type="project" value="UniProtKB-KW"/>
</dbReference>
<feature type="region of interest" description="Disordered" evidence="2">
    <location>
        <begin position="1"/>
        <end position="32"/>
    </location>
</feature>
<dbReference type="CDD" id="cd02440">
    <property type="entry name" value="AdoMet_MTases"/>
    <property type="match status" value="1"/>
</dbReference>
<keyword evidence="4" id="KW-1185">Reference proteome</keyword>
<dbReference type="AlphaFoldDB" id="A0AAJ0BKC5"/>
<dbReference type="Gene3D" id="3.40.50.150">
    <property type="entry name" value="Vaccinia Virus protein VP39"/>
    <property type="match status" value="1"/>
</dbReference>
<dbReference type="PANTHER" id="PTHR43317">
    <property type="entry name" value="THERMOSPERMINE SYNTHASE ACAULIS5"/>
    <property type="match status" value="1"/>
</dbReference>
<dbReference type="InterPro" id="IPR029063">
    <property type="entry name" value="SAM-dependent_MTases_sf"/>
</dbReference>
<gene>
    <name evidence="3" type="ORF">QBC47DRAFT_372274</name>
</gene>
<evidence type="ECO:0000313" key="3">
    <source>
        <dbReference type="EMBL" id="KAK1759527.1"/>
    </source>
</evidence>
<accession>A0AAJ0BKC5</accession>
<dbReference type="FunFam" id="3.40.50.150:FF:000288">
    <property type="entry name" value="Spermine/spermidine synthase, putative"/>
    <property type="match status" value="1"/>
</dbReference>
<name>A0AAJ0BKC5_9PEZI</name>